<dbReference type="SUPFAM" id="SSF56574">
    <property type="entry name" value="Serpins"/>
    <property type="match status" value="1"/>
</dbReference>
<dbReference type="InterPro" id="IPR023796">
    <property type="entry name" value="Serpin_dom"/>
</dbReference>
<dbReference type="PROSITE" id="PS00284">
    <property type="entry name" value="SERPIN"/>
    <property type="match status" value="1"/>
</dbReference>
<dbReference type="Gene3D" id="2.30.39.10">
    <property type="entry name" value="Alpha-1-antitrypsin, domain 1"/>
    <property type="match status" value="1"/>
</dbReference>
<reference evidence="7 8" key="1">
    <citation type="journal article" date="2016" name="Nat. Commun.">
        <title>Thousands of microbial genomes shed light on interconnected biogeochemical processes in an aquifer system.</title>
        <authorList>
            <person name="Anantharaman K."/>
            <person name="Brown C.T."/>
            <person name="Hug L.A."/>
            <person name="Sharon I."/>
            <person name="Castelle C.J."/>
            <person name="Probst A.J."/>
            <person name="Thomas B.C."/>
            <person name="Singh A."/>
            <person name="Wilkins M.J."/>
            <person name="Karaoz U."/>
            <person name="Brodie E.L."/>
            <person name="Williams K.H."/>
            <person name="Hubbard S.S."/>
            <person name="Banfield J.F."/>
        </authorList>
    </citation>
    <scope>NUCLEOTIDE SEQUENCE [LARGE SCALE GENOMIC DNA]</scope>
</reference>
<feature type="domain" description="Serpin" evidence="6">
    <location>
        <begin position="57"/>
        <end position="420"/>
    </location>
</feature>
<dbReference type="GO" id="GO:0005615">
    <property type="term" value="C:extracellular space"/>
    <property type="evidence" value="ECO:0007669"/>
    <property type="project" value="InterPro"/>
</dbReference>
<evidence type="ECO:0000259" key="6">
    <source>
        <dbReference type="SMART" id="SM00093"/>
    </source>
</evidence>
<evidence type="ECO:0000256" key="1">
    <source>
        <dbReference type="ARBA" id="ARBA00004613"/>
    </source>
</evidence>
<gene>
    <name evidence="7" type="ORF">A2172_02640</name>
</gene>
<evidence type="ECO:0000256" key="5">
    <source>
        <dbReference type="SAM" id="Phobius"/>
    </source>
</evidence>
<keyword evidence="3" id="KW-0732">Signal</keyword>
<dbReference type="Proteomes" id="UP000176631">
    <property type="component" value="Unassembled WGS sequence"/>
</dbReference>
<keyword evidence="5" id="KW-1133">Transmembrane helix</keyword>
<dbReference type="InterPro" id="IPR036186">
    <property type="entry name" value="Serpin_sf"/>
</dbReference>
<dbReference type="FunFam" id="3.30.497.10:FF:000031">
    <property type="entry name" value="Putative salivary serpin"/>
    <property type="match status" value="1"/>
</dbReference>
<dbReference type="SMART" id="SM00093">
    <property type="entry name" value="SERPIN"/>
    <property type="match status" value="1"/>
</dbReference>
<keyword evidence="5" id="KW-0472">Membrane</keyword>
<dbReference type="AlphaFoldDB" id="A0A1G1W6F2"/>
<dbReference type="InterPro" id="IPR023795">
    <property type="entry name" value="Serpin_CS"/>
</dbReference>
<evidence type="ECO:0000256" key="2">
    <source>
        <dbReference type="ARBA" id="ARBA00022525"/>
    </source>
</evidence>
<proteinExistence type="inferred from homology"/>
<dbReference type="EMBL" id="MHCP01000028">
    <property type="protein sequence ID" value="OGY23245.1"/>
    <property type="molecule type" value="Genomic_DNA"/>
</dbReference>
<comment type="caution">
    <text evidence="7">The sequence shown here is derived from an EMBL/GenBank/DDBJ whole genome shotgun (WGS) entry which is preliminary data.</text>
</comment>
<dbReference type="InterPro" id="IPR042178">
    <property type="entry name" value="Serpin_sf_1"/>
</dbReference>
<keyword evidence="2" id="KW-0964">Secreted</keyword>
<dbReference type="InterPro" id="IPR042185">
    <property type="entry name" value="Serpin_sf_2"/>
</dbReference>
<dbReference type="InterPro" id="IPR000215">
    <property type="entry name" value="Serpin_fam"/>
</dbReference>
<evidence type="ECO:0000313" key="8">
    <source>
        <dbReference type="Proteomes" id="UP000176631"/>
    </source>
</evidence>
<keyword evidence="5" id="KW-0812">Transmembrane</keyword>
<dbReference type="CDD" id="cd19590">
    <property type="entry name" value="serpin_thermopin-like"/>
    <property type="match status" value="1"/>
</dbReference>
<protein>
    <recommendedName>
        <fullName evidence="6">Serpin domain-containing protein</fullName>
    </recommendedName>
</protein>
<dbReference type="Gene3D" id="3.30.497.10">
    <property type="entry name" value="Antithrombin, subunit I, domain 2"/>
    <property type="match status" value="1"/>
</dbReference>
<evidence type="ECO:0000256" key="4">
    <source>
        <dbReference type="RuleBase" id="RU000411"/>
    </source>
</evidence>
<feature type="transmembrane region" description="Helical" evidence="5">
    <location>
        <begin position="5"/>
        <end position="25"/>
    </location>
</feature>
<sequence>MKKKIIFGSIIILSVLLIGLAFLLYHRNSSNNSTPTAQNTKVASFSNIIDANNQFALDYYSKLKGSEKGNIFFSPFSISSALAMTYEGAKGQTASEMKGLFYFPDISILRNEYAALFEELNKTDKKYTLSTANALWVEQDYKFLADYLQRIEKYYAGKATNLDFKKDPERSRIEINNWVEKQTQDKIKNLIPSGVIDSLTRLVLTNAIYFKGDWVKAFNETDTNDENFTVSEGNNVKVPMMSRTDKDALFNYSENKDLQILELPYSGEELSMLILLPKGKNLNKVESELTTKKLAEWEKGFKNERVDIYIPKFKFETNYFMADDLKVMGMSTAFSSRADFSGMDGTRNLYIGQVIHKAFIEVNEKGTEAAAATAVEMKFTSAPGNEEPKIPIFRADHPFIFLIQQKTSGNILFMGRVTNPEQ</sequence>
<dbReference type="Pfam" id="PF00079">
    <property type="entry name" value="Serpin"/>
    <property type="match status" value="1"/>
</dbReference>
<accession>A0A1G1W6F2</accession>
<comment type="subcellular location">
    <subcellularLocation>
        <location evidence="1">Secreted</location>
    </subcellularLocation>
</comment>
<dbReference type="PANTHER" id="PTHR11461">
    <property type="entry name" value="SERINE PROTEASE INHIBITOR, SERPIN"/>
    <property type="match status" value="1"/>
</dbReference>
<dbReference type="GO" id="GO:0004867">
    <property type="term" value="F:serine-type endopeptidase inhibitor activity"/>
    <property type="evidence" value="ECO:0007669"/>
    <property type="project" value="InterPro"/>
</dbReference>
<evidence type="ECO:0000313" key="7">
    <source>
        <dbReference type="EMBL" id="OGY23245.1"/>
    </source>
</evidence>
<dbReference type="PANTHER" id="PTHR11461:SF211">
    <property type="entry name" value="GH10112P-RELATED"/>
    <property type="match status" value="1"/>
</dbReference>
<organism evidence="7 8">
    <name type="scientific">Candidatus Woykebacteria bacterium RBG_13_40_15</name>
    <dbReference type="NCBI Taxonomy" id="1802593"/>
    <lineage>
        <taxon>Bacteria</taxon>
        <taxon>Candidatus Woykeibacteriota</taxon>
    </lineage>
</organism>
<name>A0A1G1W6F2_9BACT</name>
<evidence type="ECO:0000256" key="3">
    <source>
        <dbReference type="ARBA" id="ARBA00022729"/>
    </source>
</evidence>
<comment type="similarity">
    <text evidence="4">Belongs to the serpin family.</text>
</comment>
<dbReference type="STRING" id="1802593.A2172_02640"/>